<reference evidence="5" key="1">
    <citation type="submission" date="2019-03" db="EMBL/GenBank/DDBJ databases">
        <authorList>
            <person name="Li J."/>
        </authorList>
    </citation>
    <scope>NUCLEOTIDE SEQUENCE [LARGE SCALE GENOMIC DNA]</scope>
    <source>
        <strain evidence="5">2251</strain>
    </source>
</reference>
<dbReference type="Pfam" id="PF05532">
    <property type="entry name" value="CsbD"/>
    <property type="match status" value="1"/>
</dbReference>
<feature type="domain" description="CsbD-like" evidence="3">
    <location>
        <begin position="4"/>
        <end position="55"/>
    </location>
</feature>
<dbReference type="AlphaFoldDB" id="A0A4P7HJR3"/>
<name>A0A4P7HJR3_9RHOB</name>
<protein>
    <submittedName>
        <fullName evidence="4">CsbD family protein</fullName>
    </submittedName>
</protein>
<proteinExistence type="inferred from homology"/>
<dbReference type="InterPro" id="IPR036629">
    <property type="entry name" value="YjbJ_sf"/>
</dbReference>
<organism evidence="4 5">
    <name type="scientific">Paracoccus liaowanqingii</name>
    <dbReference type="NCBI Taxonomy" id="2560053"/>
    <lineage>
        <taxon>Bacteria</taxon>
        <taxon>Pseudomonadati</taxon>
        <taxon>Pseudomonadota</taxon>
        <taxon>Alphaproteobacteria</taxon>
        <taxon>Rhodobacterales</taxon>
        <taxon>Paracoccaceae</taxon>
        <taxon>Paracoccus</taxon>
    </lineage>
</organism>
<dbReference type="PANTHER" id="PTHR34977:SF1">
    <property type="entry name" value="UPF0337 PROTEIN YJBJ"/>
    <property type="match status" value="1"/>
</dbReference>
<dbReference type="InterPro" id="IPR050423">
    <property type="entry name" value="UPF0337_stress_rsp"/>
</dbReference>
<comment type="similarity">
    <text evidence="1">Belongs to the UPF0337 (CsbD) family.</text>
</comment>
<evidence type="ECO:0000313" key="5">
    <source>
        <dbReference type="Proteomes" id="UP000296374"/>
    </source>
</evidence>
<feature type="compositionally biased region" description="Basic and acidic residues" evidence="2">
    <location>
        <begin position="1"/>
        <end position="12"/>
    </location>
</feature>
<dbReference type="EMBL" id="CP038439">
    <property type="protein sequence ID" value="QBX34336.1"/>
    <property type="molecule type" value="Genomic_DNA"/>
</dbReference>
<evidence type="ECO:0000256" key="1">
    <source>
        <dbReference type="ARBA" id="ARBA00009129"/>
    </source>
</evidence>
<dbReference type="RefSeq" id="WP_135312625.1">
    <property type="nucleotide sequence ID" value="NZ_CP038439.1"/>
</dbReference>
<feature type="region of interest" description="Disordered" evidence="2">
    <location>
        <begin position="1"/>
        <end position="58"/>
    </location>
</feature>
<dbReference type="SUPFAM" id="SSF69047">
    <property type="entry name" value="Hypothetical protein YjbJ"/>
    <property type="match status" value="1"/>
</dbReference>
<dbReference type="InterPro" id="IPR008462">
    <property type="entry name" value="CsbD"/>
</dbReference>
<gene>
    <name evidence="4" type="ORF">E4191_06115</name>
</gene>
<evidence type="ECO:0000313" key="4">
    <source>
        <dbReference type="EMBL" id="QBX34336.1"/>
    </source>
</evidence>
<feature type="compositionally biased region" description="Basic and acidic residues" evidence="2">
    <location>
        <begin position="25"/>
        <end position="43"/>
    </location>
</feature>
<sequence>MDKDRIKGKTKDLAGTAKETFGKATGDKQTERSGKADQAEGKVQEGVGNFKDAFRGDK</sequence>
<dbReference type="PANTHER" id="PTHR34977">
    <property type="entry name" value="UPF0337 PROTEIN YJBJ"/>
    <property type="match status" value="1"/>
</dbReference>
<dbReference type="Proteomes" id="UP000296374">
    <property type="component" value="Chromosome"/>
</dbReference>
<accession>A0A4P7HJR3</accession>
<dbReference type="Gene3D" id="1.10.1470.10">
    <property type="entry name" value="YjbJ"/>
    <property type="match status" value="1"/>
</dbReference>
<dbReference type="KEGG" id="plia:E4191_06115"/>
<evidence type="ECO:0000259" key="3">
    <source>
        <dbReference type="Pfam" id="PF05532"/>
    </source>
</evidence>
<evidence type="ECO:0000256" key="2">
    <source>
        <dbReference type="SAM" id="MobiDB-lite"/>
    </source>
</evidence>